<dbReference type="Pfam" id="PF00072">
    <property type="entry name" value="Response_reg"/>
    <property type="match status" value="2"/>
</dbReference>
<dbReference type="PANTHER" id="PTHR43547:SF2">
    <property type="entry name" value="HYBRID SIGNAL TRANSDUCTION HISTIDINE KINASE C"/>
    <property type="match status" value="1"/>
</dbReference>
<evidence type="ECO:0000256" key="1">
    <source>
        <dbReference type="ARBA" id="ARBA00022553"/>
    </source>
</evidence>
<dbReference type="InterPro" id="IPR003661">
    <property type="entry name" value="HisK_dim/P_dom"/>
</dbReference>
<comment type="caution">
    <text evidence="2">Lacks conserved residue(s) required for the propagation of feature annotation.</text>
</comment>
<keyword evidence="3" id="KW-0175">Coiled coil</keyword>
<proteinExistence type="predicted"/>
<dbReference type="Pfam" id="PF02518">
    <property type="entry name" value="HATPase_c"/>
    <property type="match status" value="1"/>
</dbReference>
<keyword evidence="8" id="KW-1185">Reference proteome</keyword>
<dbReference type="SUPFAM" id="SSF52172">
    <property type="entry name" value="CheY-like"/>
    <property type="match status" value="2"/>
</dbReference>
<dbReference type="InterPro" id="IPR036890">
    <property type="entry name" value="HATPase_C_sf"/>
</dbReference>
<dbReference type="PANTHER" id="PTHR43547">
    <property type="entry name" value="TWO-COMPONENT HISTIDINE KINASE"/>
    <property type="match status" value="1"/>
</dbReference>
<dbReference type="InterPro" id="IPR005467">
    <property type="entry name" value="His_kinase_dom"/>
</dbReference>
<dbReference type="InterPro" id="IPR000014">
    <property type="entry name" value="PAS"/>
</dbReference>
<dbReference type="SUPFAM" id="SSF47384">
    <property type="entry name" value="Homodimeric domain of signal transducing histidine kinase"/>
    <property type="match status" value="1"/>
</dbReference>
<organism evidence="7 8">
    <name type="scientific">Cutaneotrichosporon oleaginosum</name>
    <dbReference type="NCBI Taxonomy" id="879819"/>
    <lineage>
        <taxon>Eukaryota</taxon>
        <taxon>Fungi</taxon>
        <taxon>Dikarya</taxon>
        <taxon>Basidiomycota</taxon>
        <taxon>Agaricomycotina</taxon>
        <taxon>Tremellomycetes</taxon>
        <taxon>Trichosporonales</taxon>
        <taxon>Trichosporonaceae</taxon>
        <taxon>Cutaneotrichosporon</taxon>
    </lineage>
</organism>
<evidence type="ECO:0000313" key="8">
    <source>
        <dbReference type="Proteomes" id="UP000053611"/>
    </source>
</evidence>
<dbReference type="SUPFAM" id="SSF55785">
    <property type="entry name" value="PYP-like sensor domain (PAS domain)"/>
    <property type="match status" value="1"/>
</dbReference>
<feature type="domain" description="Histidine kinase" evidence="4">
    <location>
        <begin position="1220"/>
        <end position="1493"/>
    </location>
</feature>
<dbReference type="SMART" id="SM00448">
    <property type="entry name" value="REC"/>
    <property type="match status" value="2"/>
</dbReference>
<dbReference type="Proteomes" id="UP000053611">
    <property type="component" value="Unassembled WGS sequence"/>
</dbReference>
<dbReference type="Gene3D" id="3.30.450.20">
    <property type="entry name" value="PAS domain"/>
    <property type="match status" value="1"/>
</dbReference>
<protein>
    <submittedName>
        <fullName evidence="7">Uncharacterized protein</fullName>
    </submittedName>
</protein>
<dbReference type="Pfam" id="PF13188">
    <property type="entry name" value="PAS_8"/>
    <property type="match status" value="1"/>
</dbReference>
<evidence type="ECO:0000259" key="6">
    <source>
        <dbReference type="PROSITE" id="PS50112"/>
    </source>
</evidence>
<dbReference type="EMBL" id="KQ087185">
    <property type="protein sequence ID" value="KLT44736.1"/>
    <property type="molecule type" value="Genomic_DNA"/>
</dbReference>
<dbReference type="CDD" id="cd17546">
    <property type="entry name" value="REC_hyHK_CKI1_RcsC-like"/>
    <property type="match status" value="1"/>
</dbReference>
<dbReference type="InterPro" id="IPR035965">
    <property type="entry name" value="PAS-like_dom_sf"/>
</dbReference>
<dbReference type="InterPro" id="IPR004358">
    <property type="entry name" value="Sig_transdc_His_kin-like_C"/>
</dbReference>
<dbReference type="Gene3D" id="3.30.565.10">
    <property type="entry name" value="Histidine kinase-like ATPase, C-terminal domain"/>
    <property type="match status" value="2"/>
</dbReference>
<evidence type="ECO:0000256" key="3">
    <source>
        <dbReference type="SAM" id="Coils"/>
    </source>
</evidence>
<dbReference type="Gene3D" id="3.40.50.2300">
    <property type="match status" value="2"/>
</dbReference>
<name>A0A0J0XUF4_9TREE</name>
<evidence type="ECO:0000259" key="5">
    <source>
        <dbReference type="PROSITE" id="PS50110"/>
    </source>
</evidence>
<dbReference type="STRING" id="879819.A0A0J0XUF4"/>
<dbReference type="SMART" id="SM00388">
    <property type="entry name" value="HisKA"/>
    <property type="match status" value="2"/>
</dbReference>
<evidence type="ECO:0000313" key="7">
    <source>
        <dbReference type="EMBL" id="KLT44736.1"/>
    </source>
</evidence>
<dbReference type="InterPro" id="IPR036097">
    <property type="entry name" value="HisK_dim/P_sf"/>
</dbReference>
<dbReference type="Gene3D" id="1.10.287.130">
    <property type="match status" value="2"/>
</dbReference>
<keyword evidence="1 2" id="KW-0597">Phosphoprotein</keyword>
<dbReference type="OrthoDB" id="60033at2759"/>
<dbReference type="SMART" id="SM00387">
    <property type="entry name" value="HATPase_c"/>
    <property type="match status" value="2"/>
</dbReference>
<feature type="domain" description="PAS" evidence="6">
    <location>
        <begin position="1070"/>
        <end position="1112"/>
    </location>
</feature>
<evidence type="ECO:0000259" key="4">
    <source>
        <dbReference type="PROSITE" id="PS50109"/>
    </source>
</evidence>
<gene>
    <name evidence="7" type="ORF">CC85DRAFT_283369</name>
</gene>
<feature type="domain" description="Response regulatory" evidence="5">
    <location>
        <begin position="1519"/>
        <end position="1643"/>
    </location>
</feature>
<feature type="domain" description="Response regulatory" evidence="5">
    <location>
        <begin position="941"/>
        <end position="1054"/>
    </location>
</feature>
<reference evidence="7 8" key="1">
    <citation type="submission" date="2015-03" db="EMBL/GenBank/DDBJ databases">
        <title>Genomics and transcriptomics of the oil-accumulating basidiomycete yeast T. oleaginosus allow insights into substrate utilization and the diverse evolutionary trajectories of mating systems in fungi.</title>
        <authorList>
            <consortium name="DOE Joint Genome Institute"/>
            <person name="Kourist R."/>
            <person name="Kracht O."/>
            <person name="Bracharz F."/>
            <person name="Lipzen A."/>
            <person name="Nolan M."/>
            <person name="Ohm R."/>
            <person name="Grigoriev I."/>
            <person name="Sun S."/>
            <person name="Heitman J."/>
            <person name="Bruck T."/>
            <person name="Nowrousian M."/>
        </authorList>
    </citation>
    <scope>NUCLEOTIDE SEQUENCE [LARGE SCALE GENOMIC DNA]</scope>
    <source>
        <strain evidence="7 8">IBC0246</strain>
    </source>
</reference>
<dbReference type="PRINTS" id="PR00344">
    <property type="entry name" value="BCTRLSENSOR"/>
</dbReference>
<dbReference type="SUPFAM" id="SSF55874">
    <property type="entry name" value="ATPase domain of HSP90 chaperone/DNA topoisomerase II/histidine kinase"/>
    <property type="match status" value="2"/>
</dbReference>
<dbReference type="CDD" id="cd00156">
    <property type="entry name" value="REC"/>
    <property type="match status" value="1"/>
</dbReference>
<dbReference type="RefSeq" id="XP_018281227.1">
    <property type="nucleotide sequence ID" value="XM_018422332.1"/>
</dbReference>
<dbReference type="InterPro" id="IPR003594">
    <property type="entry name" value="HATPase_dom"/>
</dbReference>
<dbReference type="GeneID" id="28982935"/>
<dbReference type="Pfam" id="PF00512">
    <property type="entry name" value="HisKA"/>
    <property type="match status" value="1"/>
</dbReference>
<dbReference type="CDD" id="cd00082">
    <property type="entry name" value="HisKA"/>
    <property type="match status" value="1"/>
</dbReference>
<sequence>MPTGVDAAFDLANIPRDYLEAYPFPAFVLILRRPANPALPAHPFDQPWNALGPASFTEPLAPVWVNRRWSRVAGTRHLLDCITVDGARRLGDWLSGVRSLRERERLAVSWAAHGGVAASTTSDDHLESAARQFVSKRGPPYAAEGEYAPLAPAALEEDLSEETETITLDFAFPRGKALLELVMAPLPLYVRGGAASVTNSLGVITMRPRSNLALFRAGSSASSPPLSALQRAPSCKDPTLFSKPRGGAQDTLFNGQSVIHNWVTGNAIHIKQDGTSVPQPGPRDETHPCGLPMDVRTLLWTKDWSATPLGPLSQWPATLRMVMGLCMGFPIRVCIWWGRDLTMLYNEAFAQNFSKHPHGYGASGAEAWAELWSGAGSYTELVLSGTSIYKDDDLYLYRDSHGKTYETYRSGVWSVVMNDEGEFGGVWYAHRDSTAKVVSDRRVAMLRELAERTSAARTLHSFETGLLETLHAHPKEAPFALLYLVDQRLHVHREEDDQVRLRYAGGVGIPDTHPSAPQVVTLERGAVMDKPASRPRTPSTDWPWPFEEAMRTRAPIVVPNIRALIGGYPVRAWDELPNAAVVVPLNLNSEDGLPGAVLVLGLSCRLDYDSTYAEFVSELRFQAASYLAAVRLYHGDQHRIDNLASLNSAKSSLFSHVSHELFTPITLISGPLDDLLAEMREGPHMGMVELARRNVRRLKRLVQMIMYLSRLENGRFKGSFHRENLGCITAGVAGMFLKAAHKCQIDYTIACDETQRETFVDRELWEKILFVLIGNAIELSSHRSMEVRLEYEGSRAIITIGDTTSAGANGSGRRSEASDTTIALEFAKKLVQLHGGVFTRMMEADEGFTYRVELPLGSSHLPEEALGDPSDQVVPRVAAQFGHEVLDELFIAQREREDAIASMPNGFSLLSNGHSSEASGELSRGSSNHDHGTVYFTPHDVILVVDDVPDSRRYIVSILRPFCKVVEAANAEEALDRFDEFAPDLIISEAVLPDLDGPGLIAELRAGTRAQRIVPILLLTAADVVRDGGTFRADDTLSKPFNARELITRADMQMQLGKKRRALEQLFEERTAELRLLTEGSPVGMFRVDAEAQVLYANPTWLAMTSFSKEQLPRCLDDWRHLLTKESYAEAVPVWEAFSKGDAQRMVIEVQWKNGRWAHLTVYRLPETRLSDEKSFIACSMDITERKLNEEMQRQRVEDAEMRRAEAEEARRQQELLIDITSHEMRNPVSSLMQCAALVKTNLVFLHDQFELVLKENRAFYPTQQLVSTLVEDLEALDSIYQCGLAQERICNDVLSLGKIQLNLLQMFDVSTNIRGNAHGIIAIFQNEARMNRIALQLDMSPSFQDLGVETIMTDPVRLGQVVSNLLSNATRFTANSTERRVRLSMDIGVEPPLDDGCSKPVPSTRPPPLKEGMPIYLYVSVADTGPGLTETELGNLFQRFSQASPMTHTVFGGSGLGLFVCRMIVERMGGRIEVTSEYGKGSEFRFFIQCRVGEIKKHAPAPGVERIPTITRRDGQRRVLVVEDNVINRTVLLRQLKHVGIIAEAATNGLEGLEKVKAATREVGTGYDCVLMDLEMPVMDGYTATRQVRIAEAAGELDVTPIVALTGNARHAQLESAMADFDAVVVKPYRLDDLLQTMERVMAREREAR</sequence>
<evidence type="ECO:0000256" key="2">
    <source>
        <dbReference type="PROSITE-ProRule" id="PRU00169"/>
    </source>
</evidence>
<feature type="modified residue" description="4-aspartylphosphate" evidence="2">
    <location>
        <position position="1574"/>
    </location>
</feature>
<dbReference type="NCBIfam" id="TIGR00229">
    <property type="entry name" value="sensory_box"/>
    <property type="match status" value="1"/>
</dbReference>
<dbReference type="PROSITE" id="PS50109">
    <property type="entry name" value="HIS_KIN"/>
    <property type="match status" value="2"/>
</dbReference>
<feature type="domain" description="Histidine kinase" evidence="4">
    <location>
        <begin position="656"/>
        <end position="858"/>
    </location>
</feature>
<dbReference type="CDD" id="cd00130">
    <property type="entry name" value="PAS"/>
    <property type="match status" value="1"/>
</dbReference>
<dbReference type="GO" id="GO:0000155">
    <property type="term" value="F:phosphorelay sensor kinase activity"/>
    <property type="evidence" value="ECO:0007669"/>
    <property type="project" value="InterPro"/>
</dbReference>
<dbReference type="InterPro" id="IPR001789">
    <property type="entry name" value="Sig_transdc_resp-reg_receiver"/>
</dbReference>
<accession>A0A0J0XUF4</accession>
<dbReference type="PROSITE" id="PS50112">
    <property type="entry name" value="PAS"/>
    <property type="match status" value="1"/>
</dbReference>
<feature type="coiled-coil region" evidence="3">
    <location>
        <begin position="1188"/>
        <end position="1217"/>
    </location>
</feature>
<dbReference type="PROSITE" id="PS50110">
    <property type="entry name" value="RESPONSE_REGULATORY"/>
    <property type="match status" value="2"/>
</dbReference>
<dbReference type="InterPro" id="IPR011006">
    <property type="entry name" value="CheY-like_superfamily"/>
</dbReference>